<keyword evidence="4" id="KW-1185">Reference proteome</keyword>
<dbReference type="RefSeq" id="WP_092352259.1">
    <property type="nucleotide sequence ID" value="NZ_FOIN01000003.1"/>
</dbReference>
<protein>
    <recommendedName>
        <fullName evidence="5">Ig-like domain (Group 3)</fullName>
    </recommendedName>
</protein>
<proteinExistence type="predicted"/>
<dbReference type="InterPro" id="IPR013783">
    <property type="entry name" value="Ig-like_fold"/>
</dbReference>
<keyword evidence="2" id="KW-0472">Membrane</keyword>
<dbReference type="OrthoDB" id="9795666at2"/>
<evidence type="ECO:0008006" key="5">
    <source>
        <dbReference type="Google" id="ProtNLM"/>
    </source>
</evidence>
<feature type="region of interest" description="Disordered" evidence="1">
    <location>
        <begin position="242"/>
        <end position="313"/>
    </location>
</feature>
<evidence type="ECO:0000313" key="3">
    <source>
        <dbReference type="EMBL" id="SET21040.1"/>
    </source>
</evidence>
<name>A0A1I0CN15_9FIRM</name>
<accession>A0A1I0CN15</accession>
<dbReference type="EMBL" id="FOIN01000003">
    <property type="protein sequence ID" value="SET21040.1"/>
    <property type="molecule type" value="Genomic_DNA"/>
</dbReference>
<evidence type="ECO:0000313" key="4">
    <source>
        <dbReference type="Proteomes" id="UP000198558"/>
    </source>
</evidence>
<keyword evidence="2" id="KW-1133">Transmembrane helix</keyword>
<dbReference type="GeneID" id="78287591"/>
<sequence>MNKLNLNLNSLLNTKKKKIIAGVTAGVLILGGIGSYALSIGNERDLILTKNHIDAELGQIVSTDVVDYLNYQKVSTEKAGYIVKNAKSTNNFKYATVETKDENANVVSKEEKDYPRVGEYEINFSYKEEKETVKVTVKDTTKPEITAPDVIDIIQYTDLSTFNFDQLLQVTDYSDVKDWQIDTSKVDVNTLGTYNLKISISDVEKNKAEKEMKINVVEAPIVAEGEVAVTEIVTDENGNKKTVVTKKSSSEVSAKDNVTTGKPVENTGKVESGSGNSATKPSTPSGSTGGNTGNNGGNSNSGNTGDNKPAHSHSWEAVTKIVHHEAETKTVHHDAVTKTETVTVVDKEAWDEPIYEGHVFCLKCNKDFGAGDNAVEKWAEHADSCGGRYTIKKVQIGTKHHDAVTHQEERTVVIKEAWDETVVVKPAWDETVTTGYKCSCGETKKK</sequence>
<gene>
    <name evidence="3" type="ORF">SAMN04489758_103137</name>
</gene>
<feature type="compositionally biased region" description="Low complexity" evidence="1">
    <location>
        <begin position="242"/>
        <end position="252"/>
    </location>
</feature>
<keyword evidence="2" id="KW-0812">Transmembrane</keyword>
<dbReference type="AlphaFoldDB" id="A0A1I0CN15"/>
<dbReference type="Proteomes" id="UP000198558">
    <property type="component" value="Unassembled WGS sequence"/>
</dbReference>
<dbReference type="Gene3D" id="2.60.40.10">
    <property type="entry name" value="Immunoglobulins"/>
    <property type="match status" value="1"/>
</dbReference>
<evidence type="ECO:0000256" key="1">
    <source>
        <dbReference type="SAM" id="MobiDB-lite"/>
    </source>
</evidence>
<reference evidence="4" key="1">
    <citation type="submission" date="2016-10" db="EMBL/GenBank/DDBJ databases">
        <authorList>
            <person name="Varghese N."/>
            <person name="Submissions S."/>
        </authorList>
    </citation>
    <scope>NUCLEOTIDE SEQUENCE [LARGE SCALE GENOMIC DNA]</scope>
    <source>
        <strain evidence="4">DSM 1551</strain>
    </source>
</reference>
<evidence type="ECO:0000256" key="2">
    <source>
        <dbReference type="SAM" id="Phobius"/>
    </source>
</evidence>
<organism evidence="3 4">
    <name type="scientific">Thomasclavelia cocleata</name>
    <dbReference type="NCBI Taxonomy" id="69824"/>
    <lineage>
        <taxon>Bacteria</taxon>
        <taxon>Bacillati</taxon>
        <taxon>Bacillota</taxon>
        <taxon>Erysipelotrichia</taxon>
        <taxon>Erysipelotrichales</taxon>
        <taxon>Coprobacillaceae</taxon>
        <taxon>Thomasclavelia</taxon>
    </lineage>
</organism>
<feature type="transmembrane region" description="Helical" evidence="2">
    <location>
        <begin position="20"/>
        <end position="38"/>
    </location>
</feature>
<feature type="compositionally biased region" description="Gly residues" evidence="1">
    <location>
        <begin position="287"/>
        <end position="296"/>
    </location>
</feature>